<keyword evidence="1" id="KW-0732">Signal</keyword>
<evidence type="ECO:0000256" key="1">
    <source>
        <dbReference type="SAM" id="SignalP"/>
    </source>
</evidence>
<dbReference type="InterPro" id="IPR029063">
    <property type="entry name" value="SAM-dependent_MTases_sf"/>
</dbReference>
<dbReference type="InterPro" id="IPR016980">
    <property type="entry name" value="S-AdoMet-dep_MeTrfase_Alr7345"/>
</dbReference>
<evidence type="ECO:0000313" key="3">
    <source>
        <dbReference type="Proteomes" id="UP000024816"/>
    </source>
</evidence>
<name>A0A059FD93_9PROT</name>
<comment type="caution">
    <text evidence="2">The sequence shown here is derived from an EMBL/GenBank/DDBJ whole genome shotgun (WGS) entry which is preliminary data.</text>
</comment>
<organism evidence="2 3">
    <name type="scientific">Hyphomonas jannaschiana VP2</name>
    <dbReference type="NCBI Taxonomy" id="1280952"/>
    <lineage>
        <taxon>Bacteria</taxon>
        <taxon>Pseudomonadati</taxon>
        <taxon>Pseudomonadota</taxon>
        <taxon>Alphaproteobacteria</taxon>
        <taxon>Hyphomonadales</taxon>
        <taxon>Hyphomonadaceae</taxon>
        <taxon>Hyphomonas</taxon>
    </lineage>
</organism>
<evidence type="ECO:0008006" key="4">
    <source>
        <dbReference type="Google" id="ProtNLM"/>
    </source>
</evidence>
<dbReference type="PIRSF" id="PIRSF031679">
    <property type="entry name" value="Mtase_Alr7345_prd"/>
    <property type="match status" value="1"/>
</dbReference>
<sequence length="302" mass="32163">MKTAVSASLLALAVMAACAPAPADSPEAIAELDTDTAAPEAPAVESPLDAAIASELRSPEEKARDQWRHPKETLEFLGVEPDDTVVEIWPGGGWYTNILAPWLASGGGKLVAVLFSPEGIDDAERVARIETNNAKFKSNYTDPAFGTIDYSGFSANSGPLTEPGTADAVLTFRNIHNWMAGGYEQKFFNDAYAALKPGGVLGVVEHRLPSTAVQDPKASSGYVHEDYVKTLAANAGFEFAGSSEINANPADTADHPFGVWTLPPVSNQPKEGEEAPEGWDPEVYKAIGESDRMTLKFIKPAE</sequence>
<dbReference type="Gene3D" id="3.40.50.150">
    <property type="entry name" value="Vaccinia Virus protein VP39"/>
    <property type="match status" value="1"/>
</dbReference>
<protein>
    <recommendedName>
        <fullName evidence="4">Methyltransferase</fullName>
    </recommendedName>
</protein>
<dbReference type="STRING" id="1280952.HJA_09294"/>
<reference evidence="2 3" key="1">
    <citation type="journal article" date="2014" name="Antonie Van Leeuwenhoek">
        <title>Hyphomonas beringensis sp. nov. and Hyphomonas chukchiensis sp. nov., isolated from surface seawater of the Bering Sea and Chukchi Sea.</title>
        <authorList>
            <person name="Li C."/>
            <person name="Lai Q."/>
            <person name="Li G."/>
            <person name="Dong C."/>
            <person name="Wang J."/>
            <person name="Liao Y."/>
            <person name="Shao Z."/>
        </authorList>
    </citation>
    <scope>NUCLEOTIDE SEQUENCE [LARGE SCALE GENOMIC DNA]</scope>
    <source>
        <strain evidence="2 3">VP2</strain>
    </source>
</reference>
<dbReference type="Proteomes" id="UP000024816">
    <property type="component" value="Unassembled WGS sequence"/>
</dbReference>
<gene>
    <name evidence="2" type="ORF">HJA_09294</name>
</gene>
<evidence type="ECO:0000313" key="2">
    <source>
        <dbReference type="EMBL" id="KCZ88552.1"/>
    </source>
</evidence>
<feature type="chain" id="PRO_5001577983" description="Methyltransferase" evidence="1">
    <location>
        <begin position="24"/>
        <end position="302"/>
    </location>
</feature>
<dbReference type="OrthoDB" id="9801692at2"/>
<dbReference type="EMBL" id="ARYJ01000005">
    <property type="protein sequence ID" value="KCZ88552.1"/>
    <property type="molecule type" value="Genomic_DNA"/>
</dbReference>
<keyword evidence="3" id="KW-1185">Reference proteome</keyword>
<dbReference type="eggNOG" id="COG4798">
    <property type="taxonomic scope" value="Bacteria"/>
</dbReference>
<dbReference type="AlphaFoldDB" id="A0A059FD93"/>
<accession>A0A059FD93</accession>
<dbReference type="PATRIC" id="fig|1280952.3.peg.1852"/>
<dbReference type="SUPFAM" id="SSF53335">
    <property type="entry name" value="S-adenosyl-L-methionine-dependent methyltransferases"/>
    <property type="match status" value="1"/>
</dbReference>
<proteinExistence type="predicted"/>
<feature type="signal peptide" evidence="1">
    <location>
        <begin position="1"/>
        <end position="23"/>
    </location>
</feature>
<dbReference type="PROSITE" id="PS51257">
    <property type="entry name" value="PROKAR_LIPOPROTEIN"/>
    <property type="match status" value="1"/>
</dbReference>